<dbReference type="PANTHER" id="PTHR43390:SF1">
    <property type="entry name" value="CHLOROPLAST PROCESSING PEPTIDASE"/>
    <property type="match status" value="1"/>
</dbReference>
<comment type="catalytic activity">
    <reaction evidence="1 7">
        <text>Cleavage of hydrophobic, N-terminal signal or leader sequences from secreted and periplasmic proteins.</text>
        <dbReference type="EC" id="3.4.21.89"/>
    </reaction>
</comment>
<dbReference type="GO" id="GO:0009003">
    <property type="term" value="F:signal peptidase activity"/>
    <property type="evidence" value="ECO:0007669"/>
    <property type="project" value="UniProtKB-EC"/>
</dbReference>
<reference evidence="10" key="1">
    <citation type="submission" date="2017-04" db="EMBL/GenBank/DDBJ databases">
        <authorList>
            <person name="Varghese N."/>
            <person name="Submissions S."/>
        </authorList>
    </citation>
    <scope>NUCLEOTIDE SEQUENCE [LARGE SCALE GENOMIC DNA]</scope>
    <source>
        <strain evidence="10">DSM 21500</strain>
    </source>
</reference>
<dbReference type="PROSITE" id="PS00760">
    <property type="entry name" value="SPASE_I_2"/>
    <property type="match status" value="1"/>
</dbReference>
<keyword evidence="10" id="KW-1185">Reference proteome</keyword>
<dbReference type="PROSITE" id="PS00761">
    <property type="entry name" value="SPASE_I_3"/>
    <property type="match status" value="1"/>
</dbReference>
<evidence type="ECO:0000256" key="3">
    <source>
        <dbReference type="ARBA" id="ARBA00009370"/>
    </source>
</evidence>
<dbReference type="Proteomes" id="UP000243884">
    <property type="component" value="Unassembled WGS sequence"/>
</dbReference>
<name>A0A1W1Y9F9_9LACT</name>
<dbReference type="PRINTS" id="PR00727">
    <property type="entry name" value="LEADERPTASE"/>
</dbReference>
<dbReference type="Pfam" id="PF10502">
    <property type="entry name" value="Peptidase_S26"/>
    <property type="match status" value="1"/>
</dbReference>
<dbReference type="OrthoDB" id="9802919at2"/>
<dbReference type="PANTHER" id="PTHR43390">
    <property type="entry name" value="SIGNAL PEPTIDASE I"/>
    <property type="match status" value="1"/>
</dbReference>
<keyword evidence="5 7" id="KW-0378">Hydrolase</keyword>
<evidence type="ECO:0000256" key="5">
    <source>
        <dbReference type="ARBA" id="ARBA00022801"/>
    </source>
</evidence>
<sequence>MKRFFSETFSILFSVIIALAVFWVVKTYFFYQVKVDGDSMYPTMQDGDRFLAKVDGEIDHSDIVIFPDPEGSGSDFVKRVIGLPGDTVEYKNNQLYLNDEPVEENYLNDLKAANPNQKVTPDFTLDELTGEHKVPEGELFVLGDNRPVSKDGRYFGFIKEDDVDGISWVRIWPFSKFGKVE</sequence>
<dbReference type="SUPFAM" id="SSF51306">
    <property type="entry name" value="LexA/Signal peptidase"/>
    <property type="match status" value="1"/>
</dbReference>
<dbReference type="STRING" id="371602.SAMN04487984_0474"/>
<accession>A0A1W1Y9F9</accession>
<evidence type="ECO:0000313" key="9">
    <source>
        <dbReference type="EMBL" id="SMC32378.1"/>
    </source>
</evidence>
<keyword evidence="7" id="KW-0472">Membrane</keyword>
<evidence type="ECO:0000256" key="2">
    <source>
        <dbReference type="ARBA" id="ARBA00004401"/>
    </source>
</evidence>
<evidence type="ECO:0000313" key="10">
    <source>
        <dbReference type="Proteomes" id="UP000243884"/>
    </source>
</evidence>
<dbReference type="InterPro" id="IPR019758">
    <property type="entry name" value="Pept_S26A_signal_pept_1_CS"/>
</dbReference>
<dbReference type="GO" id="GO:0005886">
    <property type="term" value="C:plasma membrane"/>
    <property type="evidence" value="ECO:0007669"/>
    <property type="project" value="UniProtKB-SubCell"/>
</dbReference>
<dbReference type="EMBL" id="FWXK01000002">
    <property type="protein sequence ID" value="SMC32378.1"/>
    <property type="molecule type" value="Genomic_DNA"/>
</dbReference>
<organism evidence="9 10">
    <name type="scientific">Aerococcus suis</name>
    <dbReference type="NCBI Taxonomy" id="371602"/>
    <lineage>
        <taxon>Bacteria</taxon>
        <taxon>Bacillati</taxon>
        <taxon>Bacillota</taxon>
        <taxon>Bacilli</taxon>
        <taxon>Lactobacillales</taxon>
        <taxon>Aerococcaceae</taxon>
        <taxon>Aerococcus</taxon>
    </lineage>
</organism>
<evidence type="ECO:0000259" key="8">
    <source>
        <dbReference type="Pfam" id="PF10502"/>
    </source>
</evidence>
<dbReference type="AlphaFoldDB" id="A0A1W1Y9F9"/>
<feature type="active site" evidence="6">
    <location>
        <position position="39"/>
    </location>
</feature>
<dbReference type="InterPro" id="IPR036286">
    <property type="entry name" value="LexA/Signal_pep-like_sf"/>
</dbReference>
<comment type="subcellular location">
    <subcellularLocation>
        <location evidence="2">Cell membrane</location>
        <topology evidence="2">Single-pass type II membrane protein</topology>
    </subcellularLocation>
    <subcellularLocation>
        <location evidence="7">Membrane</location>
        <topology evidence="7">Single-pass type II membrane protein</topology>
    </subcellularLocation>
</comment>
<evidence type="ECO:0000256" key="4">
    <source>
        <dbReference type="ARBA" id="ARBA00013208"/>
    </source>
</evidence>
<evidence type="ECO:0000256" key="1">
    <source>
        <dbReference type="ARBA" id="ARBA00000677"/>
    </source>
</evidence>
<comment type="similarity">
    <text evidence="3 7">Belongs to the peptidase S26 family.</text>
</comment>
<dbReference type="GO" id="GO:0006465">
    <property type="term" value="P:signal peptide processing"/>
    <property type="evidence" value="ECO:0007669"/>
    <property type="project" value="InterPro"/>
</dbReference>
<keyword evidence="7" id="KW-0645">Protease</keyword>
<dbReference type="EC" id="3.4.21.89" evidence="4 7"/>
<feature type="domain" description="Peptidase S26" evidence="8">
    <location>
        <begin position="12"/>
        <end position="172"/>
    </location>
</feature>
<dbReference type="CDD" id="cd06530">
    <property type="entry name" value="S26_SPase_I"/>
    <property type="match status" value="1"/>
</dbReference>
<feature type="active site" evidence="6">
    <location>
        <position position="78"/>
    </location>
</feature>
<dbReference type="InterPro" id="IPR000223">
    <property type="entry name" value="Pept_S26A_signal_pept_1"/>
</dbReference>
<dbReference type="InterPro" id="IPR019533">
    <property type="entry name" value="Peptidase_S26"/>
</dbReference>
<dbReference type="Gene3D" id="2.10.109.10">
    <property type="entry name" value="Umud Fragment, subunit A"/>
    <property type="match status" value="1"/>
</dbReference>
<keyword evidence="7" id="KW-1133">Transmembrane helix</keyword>
<dbReference type="RefSeq" id="WP_084098143.1">
    <property type="nucleotide sequence ID" value="NZ_FWXK01000002.1"/>
</dbReference>
<dbReference type="InterPro" id="IPR019757">
    <property type="entry name" value="Pept_S26A_signal_pept_1_Lys-AS"/>
</dbReference>
<proteinExistence type="inferred from homology"/>
<feature type="transmembrane region" description="Helical" evidence="7">
    <location>
        <begin position="12"/>
        <end position="31"/>
    </location>
</feature>
<evidence type="ECO:0000256" key="7">
    <source>
        <dbReference type="RuleBase" id="RU362042"/>
    </source>
</evidence>
<gene>
    <name evidence="9" type="ORF">SAMN04487984_0474</name>
</gene>
<dbReference type="NCBIfam" id="TIGR02227">
    <property type="entry name" value="sigpep_I_bact"/>
    <property type="match status" value="1"/>
</dbReference>
<protein>
    <recommendedName>
        <fullName evidence="4 7">Signal peptidase I</fullName>
        <ecNumber evidence="4 7">3.4.21.89</ecNumber>
    </recommendedName>
</protein>
<evidence type="ECO:0000256" key="6">
    <source>
        <dbReference type="PIRSR" id="PIRSR600223-1"/>
    </source>
</evidence>
<keyword evidence="7" id="KW-0812">Transmembrane</keyword>
<dbReference type="GO" id="GO:0004252">
    <property type="term" value="F:serine-type endopeptidase activity"/>
    <property type="evidence" value="ECO:0007669"/>
    <property type="project" value="InterPro"/>
</dbReference>